<gene>
    <name evidence="2" type="ORF">D5018_03060</name>
</gene>
<accession>A0A3L8Q3I0</accession>
<evidence type="ECO:0000313" key="3">
    <source>
        <dbReference type="Proteomes" id="UP000281474"/>
    </source>
</evidence>
<feature type="transmembrane region" description="Helical" evidence="1">
    <location>
        <begin position="157"/>
        <end position="176"/>
    </location>
</feature>
<dbReference type="InterPro" id="IPR049500">
    <property type="entry name" value="Peptidase_M50B-like"/>
</dbReference>
<keyword evidence="3" id="KW-1185">Reference proteome</keyword>
<feature type="transmembrane region" description="Helical" evidence="1">
    <location>
        <begin position="127"/>
        <end position="145"/>
    </location>
</feature>
<keyword evidence="1" id="KW-0812">Transmembrane</keyword>
<dbReference type="PANTHER" id="PTHR33979">
    <property type="entry name" value="OS02G0221600 PROTEIN"/>
    <property type="match status" value="1"/>
</dbReference>
<sequence>MDWLDKKGIQFWIYLAVAAFLVQIPILGLPLYWFATFYHELSHGIATLLTGGVVEKIQLFTDGSGYCFSIGGIHTIIAFSGYLGTPWFGAMIFKIAEPRNSAITKILAVIMLSIIAVTLLFYVSDLLTFAILMLIAICFLASLYIRSVRWIRHIYKLFGVSLILNGLLSSLSLFGYTHEGDAAHLANLTWLPGLFWVALWVANAAIALFWIYNTSKTR</sequence>
<protein>
    <submittedName>
        <fullName evidence="2">M50 family peptidase</fullName>
    </submittedName>
</protein>
<keyword evidence="1" id="KW-1133">Transmembrane helix</keyword>
<feature type="transmembrane region" description="Helical" evidence="1">
    <location>
        <begin position="188"/>
        <end position="212"/>
    </location>
</feature>
<dbReference type="Proteomes" id="UP000281474">
    <property type="component" value="Unassembled WGS sequence"/>
</dbReference>
<dbReference type="Pfam" id="PF13398">
    <property type="entry name" value="Peptidase_M50B"/>
    <property type="match status" value="1"/>
</dbReference>
<dbReference type="RefSeq" id="WP_121837514.1">
    <property type="nucleotide sequence ID" value="NZ_ML014756.1"/>
</dbReference>
<dbReference type="OrthoDB" id="7425566at2"/>
<reference evidence="2 3" key="1">
    <citation type="submission" date="2018-09" db="EMBL/GenBank/DDBJ databases">
        <title>Phylogeny of the Shewanellaceae, and recommendation for two new genera, Pseudoshewanella and Parashewanella.</title>
        <authorList>
            <person name="Wang G."/>
        </authorList>
    </citation>
    <scope>NUCLEOTIDE SEQUENCE [LARGE SCALE GENOMIC DNA]</scope>
    <source>
        <strain evidence="2 3">C51</strain>
    </source>
</reference>
<feature type="transmembrane region" description="Helical" evidence="1">
    <location>
        <begin position="102"/>
        <end position="121"/>
    </location>
</feature>
<dbReference type="AlphaFoldDB" id="A0A3L8Q3I0"/>
<keyword evidence="1" id="KW-0472">Membrane</keyword>
<dbReference type="PANTHER" id="PTHR33979:SF2">
    <property type="entry name" value="PEPTIDASE M50B-LIKE-DOMAIN-CONTAINING PROTEIN"/>
    <property type="match status" value="1"/>
</dbReference>
<proteinExistence type="predicted"/>
<evidence type="ECO:0000256" key="1">
    <source>
        <dbReference type="SAM" id="Phobius"/>
    </source>
</evidence>
<name>A0A3L8Q3I0_9GAMM</name>
<feature type="transmembrane region" description="Helical" evidence="1">
    <location>
        <begin position="12"/>
        <end position="35"/>
    </location>
</feature>
<feature type="transmembrane region" description="Helical" evidence="1">
    <location>
        <begin position="68"/>
        <end position="90"/>
    </location>
</feature>
<evidence type="ECO:0000313" key="2">
    <source>
        <dbReference type="EMBL" id="RLV61252.1"/>
    </source>
</evidence>
<dbReference type="EMBL" id="QZEI01000005">
    <property type="protein sequence ID" value="RLV61252.1"/>
    <property type="molecule type" value="Genomic_DNA"/>
</dbReference>
<comment type="caution">
    <text evidence="2">The sequence shown here is derived from an EMBL/GenBank/DDBJ whole genome shotgun (WGS) entry which is preliminary data.</text>
</comment>
<organism evidence="2 3">
    <name type="scientific">Parashewanella curva</name>
    <dbReference type="NCBI Taxonomy" id="2338552"/>
    <lineage>
        <taxon>Bacteria</taxon>
        <taxon>Pseudomonadati</taxon>
        <taxon>Pseudomonadota</taxon>
        <taxon>Gammaproteobacteria</taxon>
        <taxon>Alteromonadales</taxon>
        <taxon>Shewanellaceae</taxon>
        <taxon>Parashewanella</taxon>
    </lineage>
</organism>